<dbReference type="SUPFAM" id="SSF55874">
    <property type="entry name" value="ATPase domain of HSP90 chaperone/DNA topoisomerase II/histidine kinase"/>
    <property type="match status" value="1"/>
</dbReference>
<evidence type="ECO:0000313" key="2">
    <source>
        <dbReference type="EMBL" id="MEN2987503.1"/>
    </source>
</evidence>
<dbReference type="Proteomes" id="UP001413721">
    <property type="component" value="Unassembled WGS sequence"/>
</dbReference>
<dbReference type="GO" id="GO:0005524">
    <property type="term" value="F:ATP binding"/>
    <property type="evidence" value="ECO:0007669"/>
    <property type="project" value="UniProtKB-KW"/>
</dbReference>
<protein>
    <submittedName>
        <fullName evidence="2">ATP-binding protein</fullName>
    </submittedName>
</protein>
<keyword evidence="2" id="KW-0067">ATP-binding</keyword>
<dbReference type="EMBL" id="JBBKTW010000002">
    <property type="protein sequence ID" value="MEN2987503.1"/>
    <property type="molecule type" value="Genomic_DNA"/>
</dbReference>
<dbReference type="RefSeq" id="WP_345936123.1">
    <property type="nucleotide sequence ID" value="NZ_JBBKTV010000021.1"/>
</dbReference>
<feature type="domain" description="Histidine kinase/HSP90-like ATPase" evidence="1">
    <location>
        <begin position="3"/>
        <end position="52"/>
    </location>
</feature>
<sequence>MLQRFATTRAGDGGTGLGFAIAAEVMAAHGGELGFRMVEQGGFVVVATMPLASTMGGTG</sequence>
<accession>A0ABU9YFF3</accession>
<keyword evidence="3" id="KW-1185">Reference proteome</keyword>
<evidence type="ECO:0000259" key="1">
    <source>
        <dbReference type="Pfam" id="PF02518"/>
    </source>
</evidence>
<dbReference type="Gene3D" id="3.30.565.10">
    <property type="entry name" value="Histidine kinase-like ATPase, C-terminal domain"/>
    <property type="match status" value="1"/>
</dbReference>
<evidence type="ECO:0000313" key="3">
    <source>
        <dbReference type="Proteomes" id="UP001413721"/>
    </source>
</evidence>
<name>A0ABU9YFF3_9PROT</name>
<dbReference type="InterPro" id="IPR036890">
    <property type="entry name" value="HATPase_C_sf"/>
</dbReference>
<comment type="caution">
    <text evidence="2">The sequence shown here is derived from an EMBL/GenBank/DDBJ whole genome shotgun (WGS) entry which is preliminary data.</text>
</comment>
<organism evidence="2 3">
    <name type="scientific">Tistrella arctica</name>
    <dbReference type="NCBI Taxonomy" id="3133430"/>
    <lineage>
        <taxon>Bacteria</taxon>
        <taxon>Pseudomonadati</taxon>
        <taxon>Pseudomonadota</taxon>
        <taxon>Alphaproteobacteria</taxon>
        <taxon>Geminicoccales</taxon>
        <taxon>Geminicoccaceae</taxon>
        <taxon>Tistrella</taxon>
    </lineage>
</organism>
<reference evidence="2 3" key="1">
    <citation type="submission" date="2024-03" db="EMBL/GenBank/DDBJ databases">
        <title>High-quality draft genome sequencing of Tistrella sp. BH-R2-4.</title>
        <authorList>
            <person name="Dong C."/>
        </authorList>
    </citation>
    <scope>NUCLEOTIDE SEQUENCE [LARGE SCALE GENOMIC DNA]</scope>
    <source>
        <strain evidence="2 3">BH-R2-4</strain>
    </source>
</reference>
<gene>
    <name evidence="2" type="ORF">WG926_04250</name>
</gene>
<proteinExistence type="predicted"/>
<dbReference type="InterPro" id="IPR003594">
    <property type="entry name" value="HATPase_dom"/>
</dbReference>
<dbReference type="Pfam" id="PF02518">
    <property type="entry name" value="HATPase_c"/>
    <property type="match status" value="1"/>
</dbReference>
<keyword evidence="2" id="KW-0547">Nucleotide-binding</keyword>